<dbReference type="EMBL" id="PFFQ01000012">
    <property type="protein sequence ID" value="PIW18516.1"/>
    <property type="molecule type" value="Genomic_DNA"/>
</dbReference>
<name>A0A2M7G8S6_9BACT</name>
<accession>A0A2M7G8S6</accession>
<dbReference type="PANTHER" id="PTHR33361:SF2">
    <property type="entry name" value="DUF885 DOMAIN-CONTAINING PROTEIN"/>
    <property type="match status" value="1"/>
</dbReference>
<sequence length="565" mass="65520">MQDQSPAQTLHALFERHHEFRMQTSPEFATYEGDHRFNDQLSDLSAAAHEQQVKAREDFLKELRALPKDALSSEDQLNYEMFELLLEEEVEGAQFQEQLMPLNQMTGYHLYLPQLIEIQPLQTADHYADYFARLRAFPAQVKDVIENMRQGMATGWVQPRFVIEQTLPQMQKLIPENPEESVFFIPMLRPNEGLDSASKEKLASELKDVITTSIMPAYQELHDFTQNEYLPACRETAGVWDLPNGEAYYEYLIKKYTAPGLSADQIHEIGLAEVNRIHAEKAKLKDQLGFEGTVEQFNHYLRTSSDFYFESQEALWEAYEKVMAEAYEKVPALFHRMPKAPCELKAVEAYKSQSAPQAYYMPAPEDGSRPGYYYINTYDLPSRPSYAVTALTLHEAIPGHHLQLALAQELSHLPYFRRRLHVTAYLEGWGLYAEHLGYEMDMYRDRYQHYGALSFEVWRACRLVVDTGLHHKKWSREEAVSFMKKHVANTELDIRSEVDRYLILPGQALAYKIGELKIKALRKRAEEALKERFNLKDFHQVVLENGAIPLAVLEHKVDQWLTSQV</sequence>
<comment type="caution">
    <text evidence="1">The sequence shown here is derived from an EMBL/GenBank/DDBJ whole genome shotgun (WGS) entry which is preliminary data.</text>
</comment>
<dbReference type="AlphaFoldDB" id="A0A2M7G8S6"/>
<organism evidence="1 2">
    <name type="scientific">bacterium (Candidatus Blackallbacteria) CG17_big_fil_post_rev_8_21_14_2_50_48_46</name>
    <dbReference type="NCBI Taxonomy" id="2014261"/>
    <lineage>
        <taxon>Bacteria</taxon>
        <taxon>Candidatus Blackallbacteria</taxon>
    </lineage>
</organism>
<dbReference type="PANTHER" id="PTHR33361">
    <property type="entry name" value="GLR0591 PROTEIN"/>
    <property type="match status" value="1"/>
</dbReference>
<evidence type="ECO:0000313" key="2">
    <source>
        <dbReference type="Proteomes" id="UP000231019"/>
    </source>
</evidence>
<dbReference type="InterPro" id="IPR010281">
    <property type="entry name" value="DUF885"/>
</dbReference>
<proteinExistence type="predicted"/>
<evidence type="ECO:0000313" key="1">
    <source>
        <dbReference type="EMBL" id="PIW18516.1"/>
    </source>
</evidence>
<dbReference type="Proteomes" id="UP000231019">
    <property type="component" value="Unassembled WGS sequence"/>
</dbReference>
<reference evidence="1 2" key="1">
    <citation type="submission" date="2017-09" db="EMBL/GenBank/DDBJ databases">
        <title>Depth-based differentiation of microbial function through sediment-hosted aquifers and enrichment of novel symbionts in the deep terrestrial subsurface.</title>
        <authorList>
            <person name="Probst A.J."/>
            <person name="Ladd B."/>
            <person name="Jarett J.K."/>
            <person name="Geller-Mcgrath D.E."/>
            <person name="Sieber C.M."/>
            <person name="Emerson J.B."/>
            <person name="Anantharaman K."/>
            <person name="Thomas B.C."/>
            <person name="Malmstrom R."/>
            <person name="Stieglmeier M."/>
            <person name="Klingl A."/>
            <person name="Woyke T."/>
            <person name="Ryan C.M."/>
            <person name="Banfield J.F."/>
        </authorList>
    </citation>
    <scope>NUCLEOTIDE SEQUENCE [LARGE SCALE GENOMIC DNA]</scope>
    <source>
        <strain evidence="1">CG17_big_fil_post_rev_8_21_14_2_50_48_46</strain>
    </source>
</reference>
<protein>
    <submittedName>
        <fullName evidence="1">DUF885 domain-containing protein</fullName>
    </submittedName>
</protein>
<gene>
    <name evidence="1" type="ORF">COW36_04280</name>
</gene>
<dbReference type="Pfam" id="PF05960">
    <property type="entry name" value="DUF885"/>
    <property type="match status" value="1"/>
</dbReference>